<dbReference type="InterPro" id="IPR014014">
    <property type="entry name" value="RNA_helicase_DEAD_Q_motif"/>
</dbReference>
<reference evidence="11 12" key="1">
    <citation type="journal article" date="2011" name="Front. Microbiol.">
        <title>Genomic signatures of strain selection and enhancement in Bacillus atrophaeus var. globigii, a historical biowarfare simulant.</title>
        <authorList>
            <person name="Gibbons H.S."/>
            <person name="Broomall S.M."/>
            <person name="McNew L.A."/>
            <person name="Daligault H."/>
            <person name="Chapman C."/>
            <person name="Bruce D."/>
            <person name="Karavis M."/>
            <person name="Krepps M."/>
            <person name="McGregor P.A."/>
            <person name="Hong C."/>
            <person name="Park K.H."/>
            <person name="Akmal A."/>
            <person name="Feldman A."/>
            <person name="Lin J.S."/>
            <person name="Chang W.E."/>
            <person name="Higgs B.W."/>
            <person name="Demirev P."/>
            <person name="Lindquist J."/>
            <person name="Liem A."/>
            <person name="Fochler E."/>
            <person name="Read T.D."/>
            <person name="Tapia R."/>
            <person name="Johnson S."/>
            <person name="Bishop-Lilly K.A."/>
            <person name="Detter C."/>
            <person name="Han C."/>
            <person name="Sozhamannan S."/>
            <person name="Rosenzweig C.N."/>
            <person name="Skowronski E.W."/>
        </authorList>
    </citation>
    <scope>NUCLEOTIDE SEQUENCE [LARGE SCALE GENOMIC DNA]</scope>
    <source>
        <strain evidence="11 12">AIT1</strain>
    </source>
</reference>
<evidence type="ECO:0000259" key="9">
    <source>
        <dbReference type="PROSITE" id="PS51194"/>
    </source>
</evidence>
<evidence type="ECO:0000256" key="1">
    <source>
        <dbReference type="ARBA" id="ARBA00022741"/>
    </source>
</evidence>
<feature type="compositionally biased region" description="Basic residues" evidence="7">
    <location>
        <begin position="388"/>
        <end position="408"/>
    </location>
</feature>
<dbReference type="PROSITE" id="PS51192">
    <property type="entry name" value="HELICASE_ATP_BIND_1"/>
    <property type="match status" value="1"/>
</dbReference>
<accession>A0A432X1S2</accession>
<dbReference type="SMART" id="SM00490">
    <property type="entry name" value="HELICc"/>
    <property type="match status" value="1"/>
</dbReference>
<evidence type="ECO:0000313" key="12">
    <source>
        <dbReference type="Proteomes" id="UP000286976"/>
    </source>
</evidence>
<dbReference type="GO" id="GO:0003676">
    <property type="term" value="F:nucleic acid binding"/>
    <property type="evidence" value="ECO:0007669"/>
    <property type="project" value="InterPro"/>
</dbReference>
<feature type="domain" description="Helicase ATP-binding" evidence="8">
    <location>
        <begin position="34"/>
        <end position="208"/>
    </location>
</feature>
<dbReference type="Pfam" id="PF00271">
    <property type="entry name" value="Helicase_C"/>
    <property type="match status" value="1"/>
</dbReference>
<dbReference type="RefSeq" id="WP_126757605.1">
    <property type="nucleotide sequence ID" value="NZ_PIPQ01000004.1"/>
</dbReference>
<comment type="similarity">
    <text evidence="5">Belongs to the DEAD box helicase family.</text>
</comment>
<feature type="short sequence motif" description="Q motif" evidence="6">
    <location>
        <begin position="3"/>
        <end position="31"/>
    </location>
</feature>
<evidence type="ECO:0000256" key="2">
    <source>
        <dbReference type="ARBA" id="ARBA00022801"/>
    </source>
</evidence>
<proteinExistence type="inferred from homology"/>
<evidence type="ECO:0000256" key="3">
    <source>
        <dbReference type="ARBA" id="ARBA00022806"/>
    </source>
</evidence>
<evidence type="ECO:0000259" key="10">
    <source>
        <dbReference type="PROSITE" id="PS51195"/>
    </source>
</evidence>
<dbReference type="InterPro" id="IPR044742">
    <property type="entry name" value="DEAD/DEAH_RhlB"/>
</dbReference>
<evidence type="ECO:0000256" key="6">
    <source>
        <dbReference type="PROSITE-ProRule" id="PRU00552"/>
    </source>
</evidence>
<dbReference type="InterPro" id="IPR050079">
    <property type="entry name" value="DEAD_box_RNA_helicase"/>
</dbReference>
<dbReference type="OrthoDB" id="6232645at2"/>
<dbReference type="EMBL" id="PIPQ01000004">
    <property type="protein sequence ID" value="RUO40121.1"/>
    <property type="molecule type" value="Genomic_DNA"/>
</dbReference>
<comment type="caution">
    <text evidence="11">The sequence shown here is derived from an EMBL/GenBank/DDBJ whole genome shotgun (WGS) entry which is preliminary data.</text>
</comment>
<dbReference type="InterPro" id="IPR011545">
    <property type="entry name" value="DEAD/DEAH_box_helicase_dom"/>
</dbReference>
<dbReference type="PANTHER" id="PTHR47959:SF3">
    <property type="entry name" value="ATP-DEPENDENT RNA HELICASE SRMB"/>
    <property type="match status" value="1"/>
</dbReference>
<dbReference type="AlphaFoldDB" id="A0A432X1S2"/>
<evidence type="ECO:0000313" key="11">
    <source>
        <dbReference type="EMBL" id="RUO40121.1"/>
    </source>
</evidence>
<evidence type="ECO:0000256" key="7">
    <source>
        <dbReference type="SAM" id="MobiDB-lite"/>
    </source>
</evidence>
<keyword evidence="12" id="KW-1185">Reference proteome</keyword>
<dbReference type="GO" id="GO:0005524">
    <property type="term" value="F:ATP binding"/>
    <property type="evidence" value="ECO:0007669"/>
    <property type="project" value="UniProtKB-KW"/>
</dbReference>
<dbReference type="PROSITE" id="PS51194">
    <property type="entry name" value="HELICASE_CTER"/>
    <property type="match status" value="1"/>
</dbReference>
<dbReference type="SUPFAM" id="SSF52540">
    <property type="entry name" value="P-loop containing nucleoside triphosphate hydrolases"/>
    <property type="match status" value="1"/>
</dbReference>
<feature type="domain" description="DEAD-box RNA helicase Q" evidence="10">
    <location>
        <begin position="3"/>
        <end position="31"/>
    </location>
</feature>
<protein>
    <submittedName>
        <fullName evidence="11">ATP-dependent RNA helicase SrmB</fullName>
    </submittedName>
</protein>
<dbReference type="Proteomes" id="UP000286976">
    <property type="component" value="Unassembled WGS sequence"/>
</dbReference>
<feature type="region of interest" description="Disordered" evidence="7">
    <location>
        <begin position="380"/>
        <end position="408"/>
    </location>
</feature>
<keyword evidence="3 11" id="KW-0347">Helicase</keyword>
<dbReference type="Pfam" id="PF00270">
    <property type="entry name" value="DEAD"/>
    <property type="match status" value="1"/>
</dbReference>
<dbReference type="CDD" id="cd18787">
    <property type="entry name" value="SF2_C_DEAD"/>
    <property type="match status" value="1"/>
</dbReference>
<dbReference type="Gene3D" id="3.40.50.300">
    <property type="entry name" value="P-loop containing nucleotide triphosphate hydrolases"/>
    <property type="match status" value="2"/>
</dbReference>
<dbReference type="PROSITE" id="PS51195">
    <property type="entry name" value="Q_MOTIF"/>
    <property type="match status" value="1"/>
</dbReference>
<sequence>MTPDWQQLELSPELIHVLLESGLNKPTRIQQQVIPLAMEGHDIMATSPTGTGKTLAFLLPVFQYLADFPRRSPGSARALVLVPTRELAEQIGRVAEQLAAATDLTCLTITGGVNFGSHLGALEKNVDFIVATPGRLVDYLAAEQFSAEDLELLILDEGDRLLDMGFRGAVEQIQSEAPSLKQRMLFSATADHHALKAFSKQALSKPVVVEAEPPKRERGKINQWVHIIDDTPHKLQVLEHLLKSVTGRVLVFVRKRDKVHELEPLISSKGFPTVSLEGQLPQAERQKRLKTFHDLRARIMIATDVAARGIDIPDVELVINYDMPRRGDSYVHRIGRTGRAGKKGNAISLVEAHDAECLGRVERYLDTKLERRVIDGLRPTFKFPDPHKKTKKKKAKKKVKKKSAAKKA</sequence>
<feature type="domain" description="Helicase C-terminal" evidence="9">
    <location>
        <begin position="237"/>
        <end position="380"/>
    </location>
</feature>
<dbReference type="InterPro" id="IPR027417">
    <property type="entry name" value="P-loop_NTPase"/>
</dbReference>
<dbReference type="GO" id="GO:0005829">
    <property type="term" value="C:cytosol"/>
    <property type="evidence" value="ECO:0007669"/>
    <property type="project" value="TreeGrafter"/>
</dbReference>
<evidence type="ECO:0000256" key="5">
    <source>
        <dbReference type="ARBA" id="ARBA00038437"/>
    </source>
</evidence>
<evidence type="ECO:0000256" key="4">
    <source>
        <dbReference type="ARBA" id="ARBA00022840"/>
    </source>
</evidence>
<organism evidence="11 12">
    <name type="scientific">Aliidiomarina taiwanensis</name>
    <dbReference type="NCBI Taxonomy" id="946228"/>
    <lineage>
        <taxon>Bacteria</taxon>
        <taxon>Pseudomonadati</taxon>
        <taxon>Pseudomonadota</taxon>
        <taxon>Gammaproteobacteria</taxon>
        <taxon>Alteromonadales</taxon>
        <taxon>Idiomarinaceae</taxon>
        <taxon>Aliidiomarina</taxon>
    </lineage>
</organism>
<name>A0A432X1S2_9GAMM</name>
<dbReference type="NCBIfam" id="NF008394">
    <property type="entry name" value="PRK11192.1"/>
    <property type="match status" value="1"/>
</dbReference>
<dbReference type="SMART" id="SM00487">
    <property type="entry name" value="DEXDc"/>
    <property type="match status" value="1"/>
</dbReference>
<dbReference type="InterPro" id="IPR014001">
    <property type="entry name" value="Helicase_ATP-bd"/>
</dbReference>
<dbReference type="InterPro" id="IPR001650">
    <property type="entry name" value="Helicase_C-like"/>
</dbReference>
<evidence type="ECO:0000259" key="8">
    <source>
        <dbReference type="PROSITE" id="PS51192"/>
    </source>
</evidence>
<dbReference type="GO" id="GO:0003724">
    <property type="term" value="F:RNA helicase activity"/>
    <property type="evidence" value="ECO:0007669"/>
    <property type="project" value="InterPro"/>
</dbReference>
<dbReference type="CDD" id="cd00268">
    <property type="entry name" value="DEADc"/>
    <property type="match status" value="1"/>
</dbReference>
<keyword evidence="1" id="KW-0547">Nucleotide-binding</keyword>
<gene>
    <name evidence="11" type="ORF">CWE15_08225</name>
</gene>
<dbReference type="PANTHER" id="PTHR47959">
    <property type="entry name" value="ATP-DEPENDENT RNA HELICASE RHLE-RELATED"/>
    <property type="match status" value="1"/>
</dbReference>
<keyword evidence="4" id="KW-0067">ATP-binding</keyword>
<dbReference type="GO" id="GO:0016787">
    <property type="term" value="F:hydrolase activity"/>
    <property type="evidence" value="ECO:0007669"/>
    <property type="project" value="UniProtKB-KW"/>
</dbReference>
<keyword evidence="2" id="KW-0378">Hydrolase</keyword>